<gene>
    <name evidence="1" type="ORF">M9R32_02105</name>
</gene>
<keyword evidence="2" id="KW-1185">Reference proteome</keyword>
<dbReference type="RefSeq" id="WP_269925082.1">
    <property type="nucleotide sequence ID" value="NZ_JAMKBJ010000001.1"/>
</dbReference>
<dbReference type="Proteomes" id="UP001152173">
    <property type="component" value="Unassembled WGS sequence"/>
</dbReference>
<name>A0A9X3RD29_9BACL</name>
<dbReference type="PANTHER" id="PTHR33639:SF2">
    <property type="entry name" value="DUF393 DOMAIN-CONTAINING PROTEIN"/>
    <property type="match status" value="1"/>
</dbReference>
<organism evidence="1 2">
    <name type="scientific">Paenisporosarcina quisquiliarum</name>
    <dbReference type="NCBI Taxonomy" id="365346"/>
    <lineage>
        <taxon>Bacteria</taxon>
        <taxon>Bacillati</taxon>
        <taxon>Bacillota</taxon>
        <taxon>Bacilli</taxon>
        <taxon>Bacillales</taxon>
        <taxon>Caryophanaceae</taxon>
        <taxon>Paenisporosarcina</taxon>
    </lineage>
</organism>
<reference evidence="1" key="1">
    <citation type="submission" date="2022-05" db="EMBL/GenBank/DDBJ databases">
        <authorList>
            <person name="Colautti A."/>
            <person name="Iacumin L."/>
        </authorList>
    </citation>
    <scope>NUCLEOTIDE SEQUENCE</scope>
    <source>
        <strain evidence="1">SK 55</strain>
    </source>
</reference>
<dbReference type="AlphaFoldDB" id="A0A9X3RD29"/>
<evidence type="ECO:0000313" key="1">
    <source>
        <dbReference type="EMBL" id="MCZ8535983.1"/>
    </source>
</evidence>
<dbReference type="InterPro" id="IPR052927">
    <property type="entry name" value="DCC_oxidoreductase"/>
</dbReference>
<comment type="caution">
    <text evidence="1">The sequence shown here is derived from an EMBL/GenBank/DDBJ whole genome shotgun (WGS) entry which is preliminary data.</text>
</comment>
<dbReference type="EMBL" id="JAMKBJ010000001">
    <property type="protein sequence ID" value="MCZ8535983.1"/>
    <property type="molecule type" value="Genomic_DNA"/>
</dbReference>
<dbReference type="Pfam" id="PF04134">
    <property type="entry name" value="DCC1-like"/>
    <property type="match status" value="1"/>
</dbReference>
<protein>
    <submittedName>
        <fullName evidence="1">DCC1-like thiol-disulfide oxidoreductase family protein</fullName>
    </submittedName>
</protein>
<dbReference type="PANTHER" id="PTHR33639">
    <property type="entry name" value="THIOL-DISULFIDE OXIDOREDUCTASE DCC"/>
    <property type="match status" value="1"/>
</dbReference>
<evidence type="ECO:0000313" key="2">
    <source>
        <dbReference type="Proteomes" id="UP001152173"/>
    </source>
</evidence>
<proteinExistence type="predicted"/>
<dbReference type="GO" id="GO:0015035">
    <property type="term" value="F:protein-disulfide reductase activity"/>
    <property type="evidence" value="ECO:0007669"/>
    <property type="project" value="InterPro"/>
</dbReference>
<accession>A0A9X3RD29</accession>
<sequence length="133" mass="15313">MDLSNPILLYDGSCGFCQQSVQFILQNERDETVYFAPLQSDFASQILKEHPFLQTIDSIVVLQGKDVLVESDAVIALSSYLKSPYSLGRLLKMVPKFSRDALYRLVAKHRHRFVRNNESCLLPSPQQRKRFFT</sequence>
<dbReference type="InterPro" id="IPR007263">
    <property type="entry name" value="DCC1-like"/>
</dbReference>